<keyword evidence="1" id="KW-0732">Signal</keyword>
<reference evidence="2 3" key="1">
    <citation type="submission" date="2023-11" db="EMBL/GenBank/DDBJ databases">
        <title>Peredibacter starrii A3.12.</title>
        <authorList>
            <person name="Mitchell R.J."/>
        </authorList>
    </citation>
    <scope>NUCLEOTIDE SEQUENCE [LARGE SCALE GENOMIC DNA]</scope>
    <source>
        <strain evidence="2 3">A3.12</strain>
    </source>
</reference>
<dbReference type="KEGG" id="psti:SOO65_13270"/>
<keyword evidence="3" id="KW-1185">Reference proteome</keyword>
<proteinExistence type="predicted"/>
<gene>
    <name evidence="2" type="ORF">SOO65_13270</name>
</gene>
<evidence type="ECO:0000313" key="3">
    <source>
        <dbReference type="Proteomes" id="UP001324634"/>
    </source>
</evidence>
<dbReference type="SUPFAM" id="SSF55486">
    <property type="entry name" value="Metalloproteases ('zincins'), catalytic domain"/>
    <property type="match status" value="1"/>
</dbReference>
<organism evidence="2 3">
    <name type="scientific">Peredibacter starrii</name>
    <dbReference type="NCBI Taxonomy" id="28202"/>
    <lineage>
        <taxon>Bacteria</taxon>
        <taxon>Pseudomonadati</taxon>
        <taxon>Bdellovibrionota</taxon>
        <taxon>Bacteriovoracia</taxon>
        <taxon>Bacteriovoracales</taxon>
        <taxon>Bacteriovoracaceae</taxon>
        <taxon>Peredibacter</taxon>
    </lineage>
</organism>
<protein>
    <submittedName>
        <fullName evidence="2">Uncharacterized protein</fullName>
    </submittedName>
</protein>
<dbReference type="RefSeq" id="WP_321390766.1">
    <property type="nucleotide sequence ID" value="NZ_CP139487.1"/>
</dbReference>
<dbReference type="Gene3D" id="3.40.390.10">
    <property type="entry name" value="Collagenase (Catalytic Domain)"/>
    <property type="match status" value="1"/>
</dbReference>
<evidence type="ECO:0000256" key="1">
    <source>
        <dbReference type="SAM" id="SignalP"/>
    </source>
</evidence>
<feature type="signal peptide" evidence="1">
    <location>
        <begin position="1"/>
        <end position="17"/>
    </location>
</feature>
<accession>A0AAX4HK87</accession>
<dbReference type="InterPro" id="IPR024079">
    <property type="entry name" value="MetalloPept_cat_dom_sf"/>
</dbReference>
<dbReference type="AlphaFoldDB" id="A0AAX4HK87"/>
<dbReference type="EMBL" id="CP139487">
    <property type="protein sequence ID" value="WPU63659.1"/>
    <property type="molecule type" value="Genomic_DNA"/>
</dbReference>
<feature type="chain" id="PRO_5043590047" evidence="1">
    <location>
        <begin position="18"/>
        <end position="411"/>
    </location>
</feature>
<evidence type="ECO:0000313" key="2">
    <source>
        <dbReference type="EMBL" id="WPU63659.1"/>
    </source>
</evidence>
<dbReference type="Proteomes" id="UP001324634">
    <property type="component" value="Chromosome"/>
</dbReference>
<sequence length="411" mass="47040">MKKLALVLTLITGTAFAHVPLHLDLEMTSAEYESLLKAQEENKKLPTKRDDPAITSTIKLGARLSKWIALINENRSVESAIRLTSPTTRRGIPIDKPNVYSPSIIAKEVAQTLEAMPGPMREVIAGNGDLPTTTTLDDETFILHARKLDRNYQSAARYKSVDSYRSEYKRAAAQDVRGYYYLTQNKIGAEELKDVAQIPGEKLPEIKDALYKICRNTPGTSQRSCEKALDRAFKNNTLPEYYSNYFAKAQKNWDDFFLIPSGGRRSDIKWYGTYAVVPFNTPEIPKFIPYLQNNIEDEFRWADWSLKMEFGSFRNGPRLKFEPGVVPHVNGLGGNEIVMDSNQPIEEYESQWTIRHEFGHVLGLPDCYHEFYDEGLEAYVNYQLDITDLMCSRAGDMKERIYLELKKAYDR</sequence>
<dbReference type="GO" id="GO:0008237">
    <property type="term" value="F:metallopeptidase activity"/>
    <property type="evidence" value="ECO:0007669"/>
    <property type="project" value="InterPro"/>
</dbReference>
<name>A0AAX4HK87_9BACT</name>